<name>A0A8H6VLH1_9PEZI</name>
<dbReference type="GO" id="GO:0071630">
    <property type="term" value="P:nuclear protein quality control by the ubiquitin-proteasome system"/>
    <property type="evidence" value="ECO:0007669"/>
    <property type="project" value="UniProtKB-UniRule"/>
</dbReference>
<keyword evidence="6 9" id="KW-0653">Protein transport</keyword>
<feature type="region of interest" description="Disordered" evidence="10">
    <location>
        <begin position="321"/>
        <end position="340"/>
    </location>
</feature>
<keyword evidence="4 9" id="KW-0813">Transport</keyword>
<comment type="caution">
    <text evidence="11">The sequence shown here is derived from an EMBL/GenBank/DDBJ whole genome shotgun (WGS) entry which is preliminary data.</text>
</comment>
<evidence type="ECO:0000256" key="5">
    <source>
        <dbReference type="ARBA" id="ARBA00022490"/>
    </source>
</evidence>
<evidence type="ECO:0000313" key="11">
    <source>
        <dbReference type="EMBL" id="KAF7194727.1"/>
    </source>
</evidence>
<dbReference type="EMBL" id="JABCIY010000056">
    <property type="protein sequence ID" value="KAF7194727.1"/>
    <property type="molecule type" value="Genomic_DNA"/>
</dbReference>
<proteinExistence type="inferred from homology"/>
<reference evidence="11" key="1">
    <citation type="submission" date="2020-04" db="EMBL/GenBank/DDBJ databases">
        <title>Draft genome resource of the tomato pathogen Pseudocercospora fuligena.</title>
        <authorList>
            <person name="Zaccaron A."/>
        </authorList>
    </citation>
    <scope>NUCLEOTIDE SEQUENCE</scope>
    <source>
        <strain evidence="11">PF001</strain>
    </source>
</reference>
<evidence type="ECO:0000256" key="8">
    <source>
        <dbReference type="ARBA" id="ARBA00025651"/>
    </source>
</evidence>
<gene>
    <name evidence="11" type="ORF">HII31_03989</name>
</gene>
<dbReference type="GO" id="GO:0031965">
    <property type="term" value="C:nuclear membrane"/>
    <property type="evidence" value="ECO:0007669"/>
    <property type="project" value="TreeGrafter"/>
</dbReference>
<evidence type="ECO:0000256" key="3">
    <source>
        <dbReference type="ARBA" id="ARBA00016204"/>
    </source>
</evidence>
<dbReference type="GO" id="GO:0031144">
    <property type="term" value="P:proteasome localization"/>
    <property type="evidence" value="ECO:0007669"/>
    <property type="project" value="UniProtKB-UniRule"/>
</dbReference>
<comment type="similarity">
    <text evidence="1 9">Belongs to the cut8/STS1 family.</text>
</comment>
<feature type="compositionally biased region" description="Polar residues" evidence="10">
    <location>
        <begin position="45"/>
        <end position="55"/>
    </location>
</feature>
<evidence type="ECO:0000256" key="10">
    <source>
        <dbReference type="SAM" id="MobiDB-lite"/>
    </source>
</evidence>
<evidence type="ECO:0000256" key="7">
    <source>
        <dbReference type="ARBA" id="ARBA00023242"/>
    </source>
</evidence>
<dbReference type="Pfam" id="PF08559">
    <property type="entry name" value="Cut8"/>
    <property type="match status" value="1"/>
</dbReference>
<keyword evidence="11" id="KW-0647">Proteasome</keyword>
<comment type="subcellular location">
    <subcellularLocation>
        <location evidence="9">Cytoplasm</location>
    </subcellularLocation>
    <subcellularLocation>
        <location evidence="9">Nucleus</location>
    </subcellularLocation>
</comment>
<comment type="subunit">
    <text evidence="2 9">Binds the proteasome.</text>
</comment>
<dbReference type="AlphaFoldDB" id="A0A8H6VLH1"/>
<dbReference type="Proteomes" id="UP000660729">
    <property type="component" value="Unassembled WGS sequence"/>
</dbReference>
<dbReference type="GO" id="GO:0070628">
    <property type="term" value="F:proteasome binding"/>
    <property type="evidence" value="ECO:0007669"/>
    <property type="project" value="TreeGrafter"/>
</dbReference>
<accession>A0A8H6VLH1</accession>
<dbReference type="PANTHER" id="PTHR28032">
    <property type="entry name" value="FI02826P"/>
    <property type="match status" value="1"/>
</dbReference>
<dbReference type="PANTHER" id="PTHR28032:SF1">
    <property type="entry name" value="FI02826P"/>
    <property type="match status" value="1"/>
</dbReference>
<dbReference type="InterPro" id="IPR038422">
    <property type="entry name" value="Cut8/Sts1_sf"/>
</dbReference>
<dbReference type="GO" id="GO:0000502">
    <property type="term" value="C:proteasome complex"/>
    <property type="evidence" value="ECO:0007669"/>
    <property type="project" value="UniProtKB-KW"/>
</dbReference>
<evidence type="ECO:0000256" key="4">
    <source>
        <dbReference type="ARBA" id="ARBA00022448"/>
    </source>
</evidence>
<organism evidence="11 12">
    <name type="scientific">Pseudocercospora fuligena</name>
    <dbReference type="NCBI Taxonomy" id="685502"/>
    <lineage>
        <taxon>Eukaryota</taxon>
        <taxon>Fungi</taxon>
        <taxon>Dikarya</taxon>
        <taxon>Ascomycota</taxon>
        <taxon>Pezizomycotina</taxon>
        <taxon>Dothideomycetes</taxon>
        <taxon>Dothideomycetidae</taxon>
        <taxon>Mycosphaerellales</taxon>
        <taxon>Mycosphaerellaceae</taxon>
        <taxon>Pseudocercospora</taxon>
    </lineage>
</organism>
<evidence type="ECO:0000256" key="9">
    <source>
        <dbReference type="RuleBase" id="RU368013"/>
    </source>
</evidence>
<keyword evidence="7 9" id="KW-0539">Nucleus</keyword>
<evidence type="ECO:0000256" key="2">
    <source>
        <dbReference type="ARBA" id="ARBA00011464"/>
    </source>
</evidence>
<dbReference type="InterPro" id="IPR013868">
    <property type="entry name" value="Cut8/Sts1_fam"/>
</dbReference>
<sequence>MNVLPPTLSAPHLLARNRFSPSRGKQHLQPWWTRAPPNIFAFTDPFNTPPHNMSSSRKRKASEEPDNDRMSTSPSASPSLPGRALPQARSIKRTRTGAAQGRPLALPRLLETLSADQMRQLLQNVCDQHPELQHEITTKAPRPSVESTLQVLSKYEDAFRQSFPLGNRPTSDYAYNRVRQHLLQLIDAVREYTPHFLPPHETQDGPSLAYLDSVTDMIHRLPDWDTFQYQRHKNEAYDEIAKAWALVIREAAKRAGGFHLQFGGWDRKLVDHNQRSGGKMEEAVNELKAALGFIQAGSSTVAATPGISEERASIRQQLFGGTYGQPGPPTQLGIGQHSGW</sequence>
<dbReference type="Gene3D" id="1.20.58.1590">
    <property type="entry name" value="Tethering factor for nuclear proteasome Cut8/Sts1"/>
    <property type="match status" value="1"/>
</dbReference>
<dbReference type="GO" id="GO:0015031">
    <property type="term" value="P:protein transport"/>
    <property type="evidence" value="ECO:0007669"/>
    <property type="project" value="UniProtKB-UniRule"/>
</dbReference>
<comment type="function">
    <text evidence="8 9">Involved in ubiquitin-mediated protein degradation. Regulatory factor in the ubiquitin/proteasome pathway that controls the turnover of proteasome substrates. Targets proteasomes to the nucleus and facilitates the degradation of nuclear proteins.</text>
</comment>
<evidence type="ECO:0000256" key="6">
    <source>
        <dbReference type="ARBA" id="ARBA00022927"/>
    </source>
</evidence>
<dbReference type="OrthoDB" id="10061064at2759"/>
<protein>
    <recommendedName>
        <fullName evidence="3 9">Tethering factor for nuclear proteasome STS1</fullName>
    </recommendedName>
</protein>
<dbReference type="GO" id="GO:0005737">
    <property type="term" value="C:cytoplasm"/>
    <property type="evidence" value="ECO:0007669"/>
    <property type="project" value="UniProtKB-SubCell"/>
</dbReference>
<keyword evidence="12" id="KW-1185">Reference proteome</keyword>
<keyword evidence="5 9" id="KW-0963">Cytoplasm</keyword>
<dbReference type="FunFam" id="1.20.58.1590:FF:000001">
    <property type="entry name" value="Tethering factor for nuclear proteasome STS1"/>
    <property type="match status" value="1"/>
</dbReference>
<evidence type="ECO:0000313" key="12">
    <source>
        <dbReference type="Proteomes" id="UP000660729"/>
    </source>
</evidence>
<evidence type="ECO:0000256" key="1">
    <source>
        <dbReference type="ARBA" id="ARBA00006199"/>
    </source>
</evidence>
<feature type="region of interest" description="Disordered" evidence="10">
    <location>
        <begin position="42"/>
        <end position="103"/>
    </location>
</feature>